<evidence type="ECO:0000256" key="6">
    <source>
        <dbReference type="ARBA" id="ARBA00022645"/>
    </source>
</evidence>
<feature type="domain" description="U-box" evidence="17">
    <location>
        <begin position="1"/>
        <end position="60"/>
    </location>
</feature>
<dbReference type="GO" id="GO:0006508">
    <property type="term" value="P:proteolysis"/>
    <property type="evidence" value="ECO:0007669"/>
    <property type="project" value="UniProtKB-KW"/>
</dbReference>
<evidence type="ECO:0000256" key="15">
    <source>
        <dbReference type="RuleBase" id="RU361156"/>
    </source>
</evidence>
<evidence type="ECO:0000259" key="17">
    <source>
        <dbReference type="PROSITE" id="PS51698"/>
    </source>
</evidence>
<keyword evidence="11" id="KW-0697">Rotamase</keyword>
<dbReference type="PRINTS" id="PR00724">
    <property type="entry name" value="CRBOXYPTASEC"/>
</dbReference>
<dbReference type="SMART" id="SM00504">
    <property type="entry name" value="Ubox"/>
    <property type="match status" value="1"/>
</dbReference>
<comment type="function">
    <text evidence="14">Extracellular serine carboxypeptidase that contributes to pathogenicity.</text>
</comment>
<reference evidence="18" key="1">
    <citation type="submission" date="2019-04" db="EMBL/GenBank/DDBJ databases">
        <title>Sequencing of skin fungus with MAO and IRED activity.</title>
        <authorList>
            <person name="Marsaioli A.J."/>
            <person name="Bonatto J.M.C."/>
            <person name="Reis Junior O."/>
        </authorList>
    </citation>
    <scope>NUCLEOTIDE SEQUENCE</scope>
    <source>
        <strain evidence="18">28M1</strain>
    </source>
</reference>
<keyword evidence="5" id="KW-0472">Membrane</keyword>
<dbReference type="GO" id="GO:0005886">
    <property type="term" value="C:plasma membrane"/>
    <property type="evidence" value="ECO:0007669"/>
    <property type="project" value="UniProtKB-SubCell"/>
</dbReference>
<dbReference type="PANTHER" id="PTHR11802">
    <property type="entry name" value="SERINE PROTEASE FAMILY S10 SERINE CARBOXYPEPTIDASE"/>
    <property type="match status" value="1"/>
</dbReference>
<dbReference type="Proteomes" id="UP000758155">
    <property type="component" value="Unassembled WGS sequence"/>
</dbReference>
<evidence type="ECO:0000256" key="2">
    <source>
        <dbReference type="ARBA" id="ARBA00004609"/>
    </source>
</evidence>
<dbReference type="GO" id="GO:0098552">
    <property type="term" value="C:side of membrane"/>
    <property type="evidence" value="ECO:0007669"/>
    <property type="project" value="UniProtKB-KW"/>
</dbReference>
<dbReference type="InterPro" id="IPR001563">
    <property type="entry name" value="Peptidase_S10"/>
</dbReference>
<dbReference type="InterPro" id="IPR003613">
    <property type="entry name" value="Ubox_domain"/>
</dbReference>
<evidence type="ECO:0000313" key="18">
    <source>
        <dbReference type="EMBL" id="KAF3034315.1"/>
    </source>
</evidence>
<proteinExistence type="inferred from homology"/>
<keyword evidence="11" id="KW-0413">Isomerase</keyword>
<gene>
    <name evidence="18" type="ORF">E8E12_004141</name>
</gene>
<dbReference type="SUPFAM" id="SSF53474">
    <property type="entry name" value="alpha/beta-Hydrolases"/>
    <property type="match status" value="1"/>
</dbReference>
<keyword evidence="13" id="KW-0449">Lipoprotein</keyword>
<evidence type="ECO:0000256" key="4">
    <source>
        <dbReference type="ARBA" id="ARBA00022475"/>
    </source>
</evidence>
<comment type="catalytic activity">
    <reaction evidence="1">
        <text>Preferential release of a C-terminal arginine or lysine residue.</text>
        <dbReference type="EC" id="3.4.16.6"/>
    </reaction>
</comment>
<keyword evidence="7 15" id="KW-0645">Protease</keyword>
<dbReference type="Gene3D" id="3.30.40.10">
    <property type="entry name" value="Zinc/RING finger domain, C3HC4 (zinc finger)"/>
    <property type="match status" value="1"/>
</dbReference>
<dbReference type="CDD" id="cd16655">
    <property type="entry name" value="RING-Ubox_WDSUB1-like"/>
    <property type="match status" value="1"/>
</dbReference>
<keyword evidence="19" id="KW-1185">Reference proteome</keyword>
<dbReference type="GO" id="GO:0000324">
    <property type="term" value="C:fungal-type vacuole"/>
    <property type="evidence" value="ECO:0007669"/>
    <property type="project" value="TreeGrafter"/>
</dbReference>
<keyword evidence="12" id="KW-0325">Glycoprotein</keyword>
<dbReference type="PROSITE" id="PS51698">
    <property type="entry name" value="U_BOX"/>
    <property type="match status" value="1"/>
</dbReference>
<dbReference type="AlphaFoldDB" id="A0A9P5BXF2"/>
<comment type="similarity">
    <text evidence="3 15">Belongs to the peptidase S10 family.</text>
</comment>
<keyword evidence="10" id="KW-0843">Virulence</keyword>
<dbReference type="GO" id="GO:0004842">
    <property type="term" value="F:ubiquitin-protein transferase activity"/>
    <property type="evidence" value="ECO:0007669"/>
    <property type="project" value="InterPro"/>
</dbReference>
<evidence type="ECO:0000256" key="14">
    <source>
        <dbReference type="ARBA" id="ARBA00037356"/>
    </source>
</evidence>
<dbReference type="SUPFAM" id="SSF57850">
    <property type="entry name" value="RING/U-box"/>
    <property type="match status" value="1"/>
</dbReference>
<feature type="compositionally biased region" description="Polar residues" evidence="16">
    <location>
        <begin position="925"/>
        <end position="942"/>
    </location>
</feature>
<keyword evidence="4" id="KW-1003">Cell membrane</keyword>
<evidence type="ECO:0000256" key="1">
    <source>
        <dbReference type="ARBA" id="ARBA00001003"/>
    </source>
</evidence>
<dbReference type="Pfam" id="PF04564">
    <property type="entry name" value="U-box"/>
    <property type="match status" value="1"/>
</dbReference>
<dbReference type="PROSITE" id="PS00131">
    <property type="entry name" value="CARBOXYPEPT_SER_SER"/>
    <property type="match status" value="1"/>
</dbReference>
<evidence type="ECO:0000256" key="16">
    <source>
        <dbReference type="SAM" id="MobiDB-lite"/>
    </source>
</evidence>
<evidence type="ECO:0000256" key="9">
    <source>
        <dbReference type="ARBA" id="ARBA00022801"/>
    </source>
</evidence>
<evidence type="ECO:0000256" key="7">
    <source>
        <dbReference type="ARBA" id="ARBA00022670"/>
    </source>
</evidence>
<protein>
    <recommendedName>
        <fullName evidence="15">Carboxypeptidase</fullName>
        <ecNumber evidence="15">3.4.16.-</ecNumber>
    </recommendedName>
</protein>
<evidence type="ECO:0000256" key="5">
    <source>
        <dbReference type="ARBA" id="ARBA00022622"/>
    </source>
</evidence>
<dbReference type="GO" id="GO:0016567">
    <property type="term" value="P:protein ubiquitination"/>
    <property type="evidence" value="ECO:0007669"/>
    <property type="project" value="InterPro"/>
</dbReference>
<dbReference type="GO" id="GO:0004185">
    <property type="term" value="F:serine-type carboxypeptidase activity"/>
    <property type="evidence" value="ECO:0007669"/>
    <property type="project" value="UniProtKB-UniRule"/>
</dbReference>
<evidence type="ECO:0000256" key="11">
    <source>
        <dbReference type="ARBA" id="ARBA00023110"/>
    </source>
</evidence>
<dbReference type="GO" id="GO:0003755">
    <property type="term" value="F:peptidyl-prolyl cis-trans isomerase activity"/>
    <property type="evidence" value="ECO:0007669"/>
    <property type="project" value="UniProtKB-KW"/>
</dbReference>
<dbReference type="InterPro" id="IPR029058">
    <property type="entry name" value="AB_hydrolase_fold"/>
</dbReference>
<evidence type="ECO:0000256" key="10">
    <source>
        <dbReference type="ARBA" id="ARBA00023026"/>
    </source>
</evidence>
<dbReference type="Gene3D" id="3.40.50.1820">
    <property type="entry name" value="alpha/beta hydrolase"/>
    <property type="match status" value="1"/>
</dbReference>
<accession>A0A9P5BXF2</accession>
<dbReference type="InterPro" id="IPR013083">
    <property type="entry name" value="Znf_RING/FYVE/PHD"/>
</dbReference>
<evidence type="ECO:0000256" key="12">
    <source>
        <dbReference type="ARBA" id="ARBA00023180"/>
    </source>
</evidence>
<evidence type="ECO:0000256" key="3">
    <source>
        <dbReference type="ARBA" id="ARBA00009431"/>
    </source>
</evidence>
<dbReference type="PANTHER" id="PTHR11802:SF189">
    <property type="entry name" value="CARBOXYPEPTIDASE"/>
    <property type="match status" value="1"/>
</dbReference>
<dbReference type="SUPFAM" id="SSF53300">
    <property type="entry name" value="vWA-like"/>
    <property type="match status" value="1"/>
</dbReference>
<comment type="subcellular location">
    <subcellularLocation>
        <location evidence="2">Cell membrane</location>
        <topology evidence="2">Lipid-anchor</topology>
        <topology evidence="2">GPI-anchor</topology>
    </subcellularLocation>
</comment>
<dbReference type="EC" id="3.4.16.-" evidence="15"/>
<feature type="region of interest" description="Disordered" evidence="16">
    <location>
        <begin position="921"/>
        <end position="943"/>
    </location>
</feature>
<name>A0A9P5BXF2_9PLEO</name>
<dbReference type="InterPro" id="IPR018202">
    <property type="entry name" value="Ser_caboxypep_ser_AS"/>
</dbReference>
<keyword evidence="6 15" id="KW-0121">Carboxypeptidase</keyword>
<keyword evidence="9 15" id="KW-0378">Hydrolase</keyword>
<evidence type="ECO:0000256" key="13">
    <source>
        <dbReference type="ARBA" id="ARBA00023288"/>
    </source>
</evidence>
<dbReference type="Pfam" id="PF00450">
    <property type="entry name" value="Peptidase_S10"/>
    <property type="match status" value="1"/>
</dbReference>
<dbReference type="Gene3D" id="3.40.50.410">
    <property type="entry name" value="von Willebrand factor, type A domain"/>
    <property type="match status" value="1"/>
</dbReference>
<dbReference type="CDD" id="cd00198">
    <property type="entry name" value="vWFA"/>
    <property type="match status" value="1"/>
</dbReference>
<organism evidence="18 19">
    <name type="scientific">Didymella heteroderae</name>
    <dbReference type="NCBI Taxonomy" id="1769908"/>
    <lineage>
        <taxon>Eukaryota</taxon>
        <taxon>Fungi</taxon>
        <taxon>Dikarya</taxon>
        <taxon>Ascomycota</taxon>
        <taxon>Pezizomycotina</taxon>
        <taxon>Dothideomycetes</taxon>
        <taxon>Pleosporomycetidae</taxon>
        <taxon>Pleosporales</taxon>
        <taxon>Pleosporineae</taxon>
        <taxon>Didymellaceae</taxon>
        <taxon>Didymella</taxon>
    </lineage>
</organism>
<evidence type="ECO:0000313" key="19">
    <source>
        <dbReference type="Proteomes" id="UP000758155"/>
    </source>
</evidence>
<dbReference type="OrthoDB" id="443318at2759"/>
<keyword evidence="8" id="KW-0732">Signal</keyword>
<dbReference type="EMBL" id="SWKV01000069">
    <property type="protein sequence ID" value="KAF3034315.1"/>
    <property type="molecule type" value="Genomic_DNA"/>
</dbReference>
<keyword evidence="5" id="KW-0336">GPI-anchor</keyword>
<comment type="caution">
    <text evidence="18">The sequence shown here is derived from an EMBL/GenBank/DDBJ whole genome shotgun (WGS) entry which is preliminary data.</text>
</comment>
<evidence type="ECO:0000256" key="8">
    <source>
        <dbReference type="ARBA" id="ARBA00022729"/>
    </source>
</evidence>
<dbReference type="InterPro" id="IPR036465">
    <property type="entry name" value="vWFA_dom_sf"/>
</dbReference>
<sequence length="963" mass="106840">MEDPVLTADNFTYERKNIERWLHAKETSPLTNMELAHLDLRSDAQAKQKLDAYLQGPDIYTPQANAQVVSISVKSPRGSWSKNLPECHKTLASVAFHYYQHKFSKYAYIADDNPFVIWHSLHSTGDNYHRDTATDHWNALPQYFNSRNAVGTIHEESMFDPPEVSGGIRAPRSGPLVLKLSLGSAPSKPASERKTLSRLDVLKQIFDAFLNRLLAYNFQTYVGLVTFGTTASVLQNVTHAIESFRHQLNNLTADRNTAIWDSVALAMDQLQQYASKYPKAKLRVICIVDGEDNKSMRLVHNIAQLSLLSATGLLSGLAFAQFPPALEGVTILDSHIEDGIRISYKENDLCETTDGVRSYSGYVHLPTGALADLGVQNQTYEINTFFWFFESRKDPANAPLLIWMNGGPGSSSMLGLLRENGPCYVDSDSNSTYLSDWSWNNEVNMLYLDQPVQVGMSYDSLTNITTNIDTGDVEVVDFSNGVPAQNASFYVGTYASQDANLTTRGTENSARALWHFAQVWFQEFPQHKPSDDRISIATESYGGRYGPAFAAYFQEQNERIINGTWDEQGQTHLLHLDTLLIINGCIDRYAQWAGYPQMAYNNTYGIKAYNESRYEEVIDALYRTNGCLHQIENCRNLSLAYDPTNQGFNETVNTVCQKAESFCTAEIRDPYFDSDVNYYDISAPGAASFPAPWYAGWLNQPHVQQGLGIPLNWTQSNSAVSRAFRSIGDYPRPGWKEDLAYLLEEGVKVALVYGDRDYACNWYGGEALSLAIPYNNATNFAAAGYAPLIVNDTYIGGQVRQHGNLSFTRVYEAGHEVPAYQPETAFRIFQRALFNLDIATGNISTTETTDYSSEGPANVYNITNEPITLPGSQCYVLDREQCTAEQWKTVMNGTALIRNWIVVDANTSYLFPDLVANGTDGNGTAAPTPSGSGAPSESTGSAGRNVASGVLKSVVVSALFALL</sequence>